<dbReference type="Pfam" id="PF00551">
    <property type="entry name" value="Formyl_trans_N"/>
    <property type="match status" value="1"/>
</dbReference>
<name>A0A2U8FBA6_9HELI</name>
<evidence type="ECO:0000256" key="4">
    <source>
        <dbReference type="ARBA" id="ARBA00022755"/>
    </source>
</evidence>
<dbReference type="Proteomes" id="UP000244890">
    <property type="component" value="Chromosome"/>
</dbReference>
<organism evidence="6 7">
    <name type="scientific">Helicobacter apodemus</name>
    <dbReference type="NCBI Taxonomy" id="135569"/>
    <lineage>
        <taxon>Bacteria</taxon>
        <taxon>Pseudomonadati</taxon>
        <taxon>Campylobacterota</taxon>
        <taxon>Epsilonproteobacteria</taxon>
        <taxon>Campylobacterales</taxon>
        <taxon>Helicobacteraceae</taxon>
        <taxon>Helicobacter</taxon>
    </lineage>
</organism>
<feature type="domain" description="Formyl transferase N-terminal" evidence="5">
    <location>
        <begin position="1"/>
        <end position="150"/>
    </location>
</feature>
<dbReference type="SUPFAM" id="SSF53328">
    <property type="entry name" value="Formyltransferase"/>
    <property type="match status" value="1"/>
</dbReference>
<dbReference type="InterPro" id="IPR036477">
    <property type="entry name" value="Formyl_transf_N_sf"/>
</dbReference>
<evidence type="ECO:0000256" key="1">
    <source>
        <dbReference type="ARBA" id="ARBA00005054"/>
    </source>
</evidence>
<evidence type="ECO:0000313" key="6">
    <source>
        <dbReference type="EMBL" id="AWI33520.1"/>
    </source>
</evidence>
<comment type="pathway">
    <text evidence="1">Purine metabolism; IMP biosynthesis via de novo pathway; N(2)-formyl-N(1)-(5-phospho-D-ribosyl)glycinamide from N(1)-(5-phospho-D-ribosyl)glycinamide (10-formyl THF route): step 1/1.</text>
</comment>
<evidence type="ECO:0000256" key="2">
    <source>
        <dbReference type="ARBA" id="ARBA00012254"/>
    </source>
</evidence>
<dbReference type="InterPro" id="IPR002376">
    <property type="entry name" value="Formyl_transf_N"/>
</dbReference>
<dbReference type="GO" id="GO:0004644">
    <property type="term" value="F:phosphoribosylglycinamide formyltransferase activity"/>
    <property type="evidence" value="ECO:0007669"/>
    <property type="project" value="UniProtKB-EC"/>
</dbReference>
<dbReference type="GO" id="GO:0005829">
    <property type="term" value="C:cytosol"/>
    <property type="evidence" value="ECO:0007669"/>
    <property type="project" value="TreeGrafter"/>
</dbReference>
<keyword evidence="4" id="KW-0658">Purine biosynthesis</keyword>
<evidence type="ECO:0000259" key="5">
    <source>
        <dbReference type="Pfam" id="PF00551"/>
    </source>
</evidence>
<gene>
    <name evidence="6" type="ORF">CDV25_01170</name>
</gene>
<dbReference type="RefSeq" id="WP_108910416.1">
    <property type="nucleotide sequence ID" value="NZ_CP021886.1"/>
</dbReference>
<keyword evidence="3" id="KW-0808">Transferase</keyword>
<reference evidence="6 7" key="1">
    <citation type="submission" date="2017-06" db="EMBL/GenBank/DDBJ databases">
        <title>Complete genome of Helicobacter apodemus.</title>
        <authorList>
            <person name="Cho S."/>
        </authorList>
    </citation>
    <scope>NUCLEOTIDE SEQUENCE [LARGE SCALE GENOMIC DNA]</scope>
    <source>
        <strain evidence="7">SNUVETPUB-15-01</strain>
    </source>
</reference>
<dbReference type="PANTHER" id="PTHR43369:SF2">
    <property type="entry name" value="PHOSPHORIBOSYLGLYCINAMIDE FORMYLTRANSFERASE"/>
    <property type="match status" value="1"/>
</dbReference>
<proteinExistence type="predicted"/>
<sequence length="226" mass="26214">MNIGFFCTGNGSFFKFIYQNRNLLDNVDNILLFSDRECGMMSDFRDYSKAKIFCATDSRKFESLALKWLMANRVDFIFLSCCKILRYKLLEYFGEEDKKMFNCHPSLLPKYIGLRALQRSFESCDEIYGATIHYATKEVDSGEIVARCALRKSDTDFSSFRHRLFVNQAVLYLDFVLKVSLGNDFKGLESFNKSALGFTPSLSLDCKNVKFFNPLDYKLLIKENNE</sequence>
<evidence type="ECO:0000256" key="3">
    <source>
        <dbReference type="ARBA" id="ARBA00022679"/>
    </source>
</evidence>
<dbReference type="OrthoDB" id="5319443at2"/>
<dbReference type="EMBL" id="CP021886">
    <property type="protein sequence ID" value="AWI33520.1"/>
    <property type="molecule type" value="Genomic_DNA"/>
</dbReference>
<dbReference type="KEGG" id="had:CDV25_01170"/>
<dbReference type="Gene3D" id="3.40.50.170">
    <property type="entry name" value="Formyl transferase, N-terminal domain"/>
    <property type="match status" value="1"/>
</dbReference>
<protein>
    <recommendedName>
        <fullName evidence="2">phosphoribosylglycinamide formyltransferase 1</fullName>
        <ecNumber evidence="2">2.1.2.2</ecNumber>
    </recommendedName>
</protein>
<dbReference type="GO" id="GO:0006189">
    <property type="term" value="P:'de novo' IMP biosynthetic process"/>
    <property type="evidence" value="ECO:0007669"/>
    <property type="project" value="TreeGrafter"/>
</dbReference>
<accession>A0A2U8FBA6</accession>
<dbReference type="EC" id="2.1.2.2" evidence="2"/>
<dbReference type="AlphaFoldDB" id="A0A2U8FBA6"/>
<evidence type="ECO:0000313" key="7">
    <source>
        <dbReference type="Proteomes" id="UP000244890"/>
    </source>
</evidence>
<dbReference type="PANTHER" id="PTHR43369">
    <property type="entry name" value="PHOSPHORIBOSYLGLYCINAMIDE FORMYLTRANSFERASE"/>
    <property type="match status" value="1"/>
</dbReference>